<organism evidence="1 2">
    <name type="scientific">Dreissena polymorpha</name>
    <name type="common">Zebra mussel</name>
    <name type="synonym">Mytilus polymorpha</name>
    <dbReference type="NCBI Taxonomy" id="45954"/>
    <lineage>
        <taxon>Eukaryota</taxon>
        <taxon>Metazoa</taxon>
        <taxon>Spiralia</taxon>
        <taxon>Lophotrochozoa</taxon>
        <taxon>Mollusca</taxon>
        <taxon>Bivalvia</taxon>
        <taxon>Autobranchia</taxon>
        <taxon>Heteroconchia</taxon>
        <taxon>Euheterodonta</taxon>
        <taxon>Imparidentia</taxon>
        <taxon>Neoheterodontei</taxon>
        <taxon>Myida</taxon>
        <taxon>Dreissenoidea</taxon>
        <taxon>Dreissenidae</taxon>
        <taxon>Dreissena</taxon>
    </lineage>
</organism>
<sequence length="98" mass="10733">MLSIILNQLKSKAEALLAEEQADSELGGVHWNPSLTSESSLRNTCNTEVSYATASLTLRNALESVWHGGICLFFQSPYCRPSNDESWLGLDTSPESTL</sequence>
<evidence type="ECO:0000313" key="1">
    <source>
        <dbReference type="EMBL" id="KAH3860571.1"/>
    </source>
</evidence>
<proteinExistence type="predicted"/>
<reference evidence="1" key="1">
    <citation type="journal article" date="2019" name="bioRxiv">
        <title>The Genome of the Zebra Mussel, Dreissena polymorpha: A Resource for Invasive Species Research.</title>
        <authorList>
            <person name="McCartney M.A."/>
            <person name="Auch B."/>
            <person name="Kono T."/>
            <person name="Mallez S."/>
            <person name="Zhang Y."/>
            <person name="Obille A."/>
            <person name="Becker A."/>
            <person name="Abrahante J.E."/>
            <person name="Garbe J."/>
            <person name="Badalamenti J.P."/>
            <person name="Herman A."/>
            <person name="Mangelson H."/>
            <person name="Liachko I."/>
            <person name="Sullivan S."/>
            <person name="Sone E.D."/>
            <person name="Koren S."/>
            <person name="Silverstein K.A.T."/>
            <person name="Beckman K.B."/>
            <person name="Gohl D.M."/>
        </authorList>
    </citation>
    <scope>NUCLEOTIDE SEQUENCE</scope>
    <source>
        <strain evidence="1">Duluth1</strain>
        <tissue evidence="1">Whole animal</tissue>
    </source>
</reference>
<dbReference type="Proteomes" id="UP000828390">
    <property type="component" value="Unassembled WGS sequence"/>
</dbReference>
<dbReference type="AlphaFoldDB" id="A0A9D4LMB4"/>
<evidence type="ECO:0000313" key="2">
    <source>
        <dbReference type="Proteomes" id="UP000828390"/>
    </source>
</evidence>
<reference evidence="1" key="2">
    <citation type="submission" date="2020-11" db="EMBL/GenBank/DDBJ databases">
        <authorList>
            <person name="McCartney M.A."/>
            <person name="Auch B."/>
            <person name="Kono T."/>
            <person name="Mallez S."/>
            <person name="Becker A."/>
            <person name="Gohl D.M."/>
            <person name="Silverstein K.A.T."/>
            <person name="Koren S."/>
            <person name="Bechman K.B."/>
            <person name="Herman A."/>
            <person name="Abrahante J.E."/>
            <person name="Garbe J."/>
        </authorList>
    </citation>
    <scope>NUCLEOTIDE SEQUENCE</scope>
    <source>
        <strain evidence="1">Duluth1</strain>
        <tissue evidence="1">Whole animal</tissue>
    </source>
</reference>
<gene>
    <name evidence="1" type="ORF">DPMN_023474</name>
</gene>
<accession>A0A9D4LMB4</accession>
<protein>
    <submittedName>
        <fullName evidence="1">Uncharacterized protein</fullName>
    </submittedName>
</protein>
<name>A0A9D4LMB4_DREPO</name>
<dbReference type="EMBL" id="JAIWYP010000002">
    <property type="protein sequence ID" value="KAH3860571.1"/>
    <property type="molecule type" value="Genomic_DNA"/>
</dbReference>
<keyword evidence="2" id="KW-1185">Reference proteome</keyword>
<comment type="caution">
    <text evidence="1">The sequence shown here is derived from an EMBL/GenBank/DDBJ whole genome shotgun (WGS) entry which is preliminary data.</text>
</comment>